<comment type="caution">
    <text evidence="2">The sequence shown here is derived from an EMBL/GenBank/DDBJ whole genome shotgun (WGS) entry which is preliminary data.</text>
</comment>
<reference evidence="2" key="2">
    <citation type="submission" date="2023-05" db="EMBL/GenBank/DDBJ databases">
        <authorList>
            <consortium name="Lawrence Berkeley National Laboratory"/>
            <person name="Steindorff A."/>
            <person name="Hensen N."/>
            <person name="Bonometti L."/>
            <person name="Westerberg I."/>
            <person name="Brannstrom I.O."/>
            <person name="Guillou S."/>
            <person name="Cros-Aarteil S."/>
            <person name="Calhoun S."/>
            <person name="Haridas S."/>
            <person name="Kuo A."/>
            <person name="Mondo S."/>
            <person name="Pangilinan J."/>
            <person name="Riley R."/>
            <person name="Labutti K."/>
            <person name="Andreopoulos B."/>
            <person name="Lipzen A."/>
            <person name="Chen C."/>
            <person name="Yanf M."/>
            <person name="Daum C."/>
            <person name="Ng V."/>
            <person name="Clum A."/>
            <person name="Ohm R."/>
            <person name="Martin F."/>
            <person name="Silar P."/>
            <person name="Natvig D."/>
            <person name="Lalanne C."/>
            <person name="Gautier V."/>
            <person name="Ament-Velasquez S.L."/>
            <person name="Kruys A."/>
            <person name="Hutchinson M.I."/>
            <person name="Powell A.J."/>
            <person name="Barry K."/>
            <person name="Miller A.N."/>
            <person name="Grigoriev I.V."/>
            <person name="Debuchy R."/>
            <person name="Gladieux P."/>
            <person name="Thoren M.H."/>
            <person name="Johannesson H."/>
        </authorList>
    </citation>
    <scope>NUCLEOTIDE SEQUENCE</scope>
    <source>
        <strain evidence="2">PSN243</strain>
    </source>
</reference>
<gene>
    <name evidence="2" type="ORF">QBC34DRAFT_113252</name>
</gene>
<proteinExistence type="predicted"/>
<name>A0AAV9GKC0_9PEZI</name>
<feature type="region of interest" description="Disordered" evidence="1">
    <location>
        <begin position="69"/>
        <end position="90"/>
    </location>
</feature>
<reference evidence="2" key="1">
    <citation type="journal article" date="2023" name="Mol. Phylogenet. Evol.">
        <title>Genome-scale phylogeny and comparative genomics of the fungal order Sordariales.</title>
        <authorList>
            <person name="Hensen N."/>
            <person name="Bonometti L."/>
            <person name="Westerberg I."/>
            <person name="Brannstrom I.O."/>
            <person name="Guillou S."/>
            <person name="Cros-Aarteil S."/>
            <person name="Calhoun S."/>
            <person name="Haridas S."/>
            <person name="Kuo A."/>
            <person name="Mondo S."/>
            <person name="Pangilinan J."/>
            <person name="Riley R."/>
            <person name="LaButti K."/>
            <person name="Andreopoulos B."/>
            <person name="Lipzen A."/>
            <person name="Chen C."/>
            <person name="Yan M."/>
            <person name="Daum C."/>
            <person name="Ng V."/>
            <person name="Clum A."/>
            <person name="Steindorff A."/>
            <person name="Ohm R.A."/>
            <person name="Martin F."/>
            <person name="Silar P."/>
            <person name="Natvig D.O."/>
            <person name="Lalanne C."/>
            <person name="Gautier V."/>
            <person name="Ament-Velasquez S.L."/>
            <person name="Kruys A."/>
            <person name="Hutchinson M.I."/>
            <person name="Powell A.J."/>
            <person name="Barry K."/>
            <person name="Miller A.N."/>
            <person name="Grigoriev I.V."/>
            <person name="Debuchy R."/>
            <person name="Gladieux P."/>
            <person name="Hiltunen Thoren M."/>
            <person name="Johannesson H."/>
        </authorList>
    </citation>
    <scope>NUCLEOTIDE SEQUENCE</scope>
    <source>
        <strain evidence="2">PSN243</strain>
    </source>
</reference>
<protein>
    <submittedName>
        <fullName evidence="2">Uncharacterized protein</fullName>
    </submittedName>
</protein>
<feature type="compositionally biased region" description="Basic and acidic residues" evidence="1">
    <location>
        <begin position="75"/>
        <end position="86"/>
    </location>
</feature>
<organism evidence="2 3">
    <name type="scientific">Podospora aff. communis PSN243</name>
    <dbReference type="NCBI Taxonomy" id="3040156"/>
    <lineage>
        <taxon>Eukaryota</taxon>
        <taxon>Fungi</taxon>
        <taxon>Dikarya</taxon>
        <taxon>Ascomycota</taxon>
        <taxon>Pezizomycotina</taxon>
        <taxon>Sordariomycetes</taxon>
        <taxon>Sordariomycetidae</taxon>
        <taxon>Sordariales</taxon>
        <taxon>Podosporaceae</taxon>
        <taxon>Podospora</taxon>
    </lineage>
</organism>
<dbReference type="AlphaFoldDB" id="A0AAV9GKC0"/>
<accession>A0AAV9GKC0</accession>
<keyword evidence="3" id="KW-1185">Reference proteome</keyword>
<feature type="compositionally biased region" description="Basic and acidic residues" evidence="1">
    <location>
        <begin position="120"/>
        <end position="131"/>
    </location>
</feature>
<feature type="region of interest" description="Disordered" evidence="1">
    <location>
        <begin position="102"/>
        <end position="144"/>
    </location>
</feature>
<evidence type="ECO:0000313" key="3">
    <source>
        <dbReference type="Proteomes" id="UP001321760"/>
    </source>
</evidence>
<evidence type="ECO:0000313" key="2">
    <source>
        <dbReference type="EMBL" id="KAK4448389.1"/>
    </source>
</evidence>
<evidence type="ECO:0000256" key="1">
    <source>
        <dbReference type="SAM" id="MobiDB-lite"/>
    </source>
</evidence>
<sequence length="201" mass="22641">MGPLSRNSIVLGWFVAFFVFAPVSLFWKGVLMTMVCTTIRLELAGDDLTSQHGFDLPTKASEVVLPEAAVPPRDAASHETSDDTHSRRSSVTAVSSIFSYDSPTASDADTEHDEISFPSDTEKEPCRDATETHAPCLEPKSPEVPPPGSDYLEWFYNRPVNHVKIKNPTREEAEAILDLYRPKKPTKEELDEWVRRTSRWY</sequence>
<dbReference type="Proteomes" id="UP001321760">
    <property type="component" value="Unassembled WGS sequence"/>
</dbReference>
<dbReference type="EMBL" id="MU865943">
    <property type="protein sequence ID" value="KAK4448389.1"/>
    <property type="molecule type" value="Genomic_DNA"/>
</dbReference>